<accession>A0A7I8DE78</accession>
<dbReference type="KEGG" id="eff:skT53_22440"/>
<dbReference type="Proteomes" id="UP000593802">
    <property type="component" value="Chromosome"/>
</dbReference>
<evidence type="ECO:0008006" key="4">
    <source>
        <dbReference type="Google" id="ProtNLM"/>
    </source>
</evidence>
<dbReference type="InterPro" id="IPR007436">
    <property type="entry name" value="DUF485"/>
</dbReference>
<name>A0A7I8DE78_9BACL</name>
<reference evidence="2 3" key="1">
    <citation type="submission" date="2020-08" db="EMBL/GenBank/DDBJ databases">
        <title>Complete Genome Sequence of Effusibacillus dendaii Strain skT53, Isolated from Farmland soil.</title>
        <authorList>
            <person name="Konishi T."/>
            <person name="Kawasaki H."/>
        </authorList>
    </citation>
    <scope>NUCLEOTIDE SEQUENCE [LARGE SCALE GENOMIC DNA]</scope>
    <source>
        <strain evidence="3">skT53</strain>
    </source>
</reference>
<dbReference type="AlphaFoldDB" id="A0A7I8DE78"/>
<evidence type="ECO:0000313" key="2">
    <source>
        <dbReference type="EMBL" id="BCJ87259.1"/>
    </source>
</evidence>
<dbReference type="RefSeq" id="WP_200757057.1">
    <property type="nucleotide sequence ID" value="NZ_AP023366.1"/>
</dbReference>
<sequence>MQSDIKTNVNASINHGTYSNVTTTGDWNRAFQTRSFQELIRQKRSFIVPATIFFFVFYFILPILTAYTTVLNGKAVGVINWAYMYAFAQFVMTWGLCHLYMKKAKRFDELVNSVKQEITAKGGKAE</sequence>
<feature type="transmembrane region" description="Helical" evidence="1">
    <location>
        <begin position="82"/>
        <end position="101"/>
    </location>
</feature>
<proteinExistence type="predicted"/>
<dbReference type="EMBL" id="AP023366">
    <property type="protein sequence ID" value="BCJ87259.1"/>
    <property type="molecule type" value="Genomic_DNA"/>
</dbReference>
<gene>
    <name evidence="2" type="ORF">skT53_22440</name>
</gene>
<protein>
    <recommendedName>
        <fullName evidence="4">DUF485 domain-containing protein</fullName>
    </recommendedName>
</protein>
<keyword evidence="3" id="KW-1185">Reference proteome</keyword>
<evidence type="ECO:0000313" key="3">
    <source>
        <dbReference type="Proteomes" id="UP000593802"/>
    </source>
</evidence>
<feature type="transmembrane region" description="Helical" evidence="1">
    <location>
        <begin position="46"/>
        <end position="70"/>
    </location>
</feature>
<organism evidence="2 3">
    <name type="scientific">Effusibacillus dendaii</name>
    <dbReference type="NCBI Taxonomy" id="2743772"/>
    <lineage>
        <taxon>Bacteria</taxon>
        <taxon>Bacillati</taxon>
        <taxon>Bacillota</taxon>
        <taxon>Bacilli</taxon>
        <taxon>Bacillales</taxon>
        <taxon>Alicyclobacillaceae</taxon>
        <taxon>Effusibacillus</taxon>
    </lineage>
</organism>
<evidence type="ECO:0000256" key="1">
    <source>
        <dbReference type="SAM" id="Phobius"/>
    </source>
</evidence>
<dbReference type="Pfam" id="PF04341">
    <property type="entry name" value="DUF485"/>
    <property type="match status" value="1"/>
</dbReference>
<keyword evidence="1" id="KW-0812">Transmembrane</keyword>
<dbReference type="PANTHER" id="PTHR38441:SF1">
    <property type="entry name" value="MEMBRANE PROTEIN"/>
    <property type="match status" value="1"/>
</dbReference>
<keyword evidence="1" id="KW-1133">Transmembrane helix</keyword>
<keyword evidence="1" id="KW-0472">Membrane</keyword>
<dbReference type="PANTHER" id="PTHR38441">
    <property type="entry name" value="INTEGRAL MEMBRANE PROTEIN-RELATED"/>
    <property type="match status" value="1"/>
</dbReference>